<dbReference type="Proteomes" id="UP001189429">
    <property type="component" value="Unassembled WGS sequence"/>
</dbReference>
<keyword evidence="3" id="KW-1185">Reference proteome</keyword>
<comment type="caution">
    <text evidence="2">The sequence shown here is derived from an EMBL/GenBank/DDBJ whole genome shotgun (WGS) entry which is preliminary data.</text>
</comment>
<organism evidence="2 3">
    <name type="scientific">Prorocentrum cordatum</name>
    <dbReference type="NCBI Taxonomy" id="2364126"/>
    <lineage>
        <taxon>Eukaryota</taxon>
        <taxon>Sar</taxon>
        <taxon>Alveolata</taxon>
        <taxon>Dinophyceae</taxon>
        <taxon>Prorocentrales</taxon>
        <taxon>Prorocentraceae</taxon>
        <taxon>Prorocentrum</taxon>
    </lineage>
</organism>
<feature type="non-terminal residue" evidence="2">
    <location>
        <position position="168"/>
    </location>
</feature>
<evidence type="ECO:0000313" key="3">
    <source>
        <dbReference type="Proteomes" id="UP001189429"/>
    </source>
</evidence>
<evidence type="ECO:0000256" key="1">
    <source>
        <dbReference type="SAM" id="MobiDB-lite"/>
    </source>
</evidence>
<feature type="compositionally biased region" description="Basic and acidic residues" evidence="1">
    <location>
        <begin position="150"/>
        <end position="168"/>
    </location>
</feature>
<gene>
    <name evidence="2" type="ORF">PCOR1329_LOCUS13984</name>
</gene>
<feature type="compositionally biased region" description="Low complexity" evidence="1">
    <location>
        <begin position="131"/>
        <end position="146"/>
    </location>
</feature>
<sequence>SAEGRFKRGAAAPPGARLSWTTAPCSWRDSEGGRRADGGAHGERRAPQQDERRADELTAAAASTLASGHSSARSTDSSLPSSAMLEPSRLGRAAAGPPEPEELCHRQWSTSCFSGADPQEAGSWGYSPRDGPAGAAPGGPPVLRRSLSVRRREMRVSARIRRAEDDGS</sequence>
<dbReference type="EMBL" id="CAUYUJ010004152">
    <property type="protein sequence ID" value="CAK0808357.1"/>
    <property type="molecule type" value="Genomic_DNA"/>
</dbReference>
<feature type="compositionally biased region" description="Polar residues" evidence="1">
    <location>
        <begin position="68"/>
        <end position="81"/>
    </location>
</feature>
<feature type="region of interest" description="Disordered" evidence="1">
    <location>
        <begin position="1"/>
        <end position="168"/>
    </location>
</feature>
<accession>A0ABN9QS04</accession>
<feature type="compositionally biased region" description="Basic and acidic residues" evidence="1">
    <location>
        <begin position="28"/>
        <end position="56"/>
    </location>
</feature>
<evidence type="ECO:0000313" key="2">
    <source>
        <dbReference type="EMBL" id="CAK0808357.1"/>
    </source>
</evidence>
<reference evidence="2" key="1">
    <citation type="submission" date="2023-10" db="EMBL/GenBank/DDBJ databases">
        <authorList>
            <person name="Chen Y."/>
            <person name="Shah S."/>
            <person name="Dougan E. K."/>
            <person name="Thang M."/>
            <person name="Chan C."/>
        </authorList>
    </citation>
    <scope>NUCLEOTIDE SEQUENCE [LARGE SCALE GENOMIC DNA]</scope>
</reference>
<feature type="non-terminal residue" evidence="2">
    <location>
        <position position="1"/>
    </location>
</feature>
<name>A0ABN9QS04_9DINO</name>
<protein>
    <submittedName>
        <fullName evidence="2">Uncharacterized protein</fullName>
    </submittedName>
</protein>
<proteinExistence type="predicted"/>
<feature type="compositionally biased region" description="Low complexity" evidence="1">
    <location>
        <begin position="57"/>
        <end position="67"/>
    </location>
</feature>